<evidence type="ECO:0000259" key="6">
    <source>
        <dbReference type="SMART" id="SM01011"/>
    </source>
</evidence>
<dbReference type="Gene3D" id="3.90.230.10">
    <property type="entry name" value="Creatinase/methionine aminopeptidase superfamily"/>
    <property type="match status" value="1"/>
</dbReference>
<name>X0ZEJ7_9ZZZZ</name>
<dbReference type="InterPro" id="IPR052433">
    <property type="entry name" value="X-Pro_dipept-like"/>
</dbReference>
<keyword evidence="3" id="KW-0479">Metal-binding</keyword>
<evidence type="ECO:0000256" key="5">
    <source>
        <dbReference type="ARBA" id="ARBA00023211"/>
    </source>
</evidence>
<protein>
    <recommendedName>
        <fullName evidence="6">Aminopeptidase P N-terminal domain-containing protein</fullName>
    </recommendedName>
</protein>
<dbReference type="GO" id="GO:0005829">
    <property type="term" value="C:cytosol"/>
    <property type="evidence" value="ECO:0007669"/>
    <property type="project" value="TreeGrafter"/>
</dbReference>
<accession>X0ZEJ7</accession>
<dbReference type="CDD" id="cd01087">
    <property type="entry name" value="Prolidase"/>
    <property type="match status" value="1"/>
</dbReference>
<dbReference type="Gene3D" id="3.40.350.10">
    <property type="entry name" value="Creatinase/prolidase N-terminal domain"/>
    <property type="match status" value="1"/>
</dbReference>
<dbReference type="GO" id="GO:0070006">
    <property type="term" value="F:metalloaminopeptidase activity"/>
    <property type="evidence" value="ECO:0007669"/>
    <property type="project" value="InterPro"/>
</dbReference>
<reference evidence="7" key="1">
    <citation type="journal article" date="2014" name="Front. Microbiol.">
        <title>High frequency of phylogenetically diverse reductive dehalogenase-homologous genes in deep subseafloor sedimentary metagenomes.</title>
        <authorList>
            <person name="Kawai M."/>
            <person name="Futagami T."/>
            <person name="Toyoda A."/>
            <person name="Takaki Y."/>
            <person name="Nishi S."/>
            <person name="Hori S."/>
            <person name="Arai W."/>
            <person name="Tsubouchi T."/>
            <person name="Morono Y."/>
            <person name="Uchiyama I."/>
            <person name="Ito T."/>
            <person name="Fujiyama A."/>
            <person name="Inagaki F."/>
            <person name="Takami H."/>
        </authorList>
    </citation>
    <scope>NUCLEOTIDE SEQUENCE</scope>
    <source>
        <strain evidence="7">Expedition CK06-06</strain>
    </source>
</reference>
<dbReference type="SMART" id="SM01011">
    <property type="entry name" value="AMP_N"/>
    <property type="match status" value="1"/>
</dbReference>
<comment type="cofactor">
    <cofactor evidence="1">
        <name>Mn(2+)</name>
        <dbReference type="ChEBI" id="CHEBI:29035"/>
    </cofactor>
</comment>
<evidence type="ECO:0000256" key="4">
    <source>
        <dbReference type="ARBA" id="ARBA00022801"/>
    </source>
</evidence>
<evidence type="ECO:0000256" key="2">
    <source>
        <dbReference type="ARBA" id="ARBA00008766"/>
    </source>
</evidence>
<dbReference type="SUPFAM" id="SSF53092">
    <property type="entry name" value="Creatinase/prolidase N-terminal domain"/>
    <property type="match status" value="1"/>
</dbReference>
<dbReference type="InterPro" id="IPR000994">
    <property type="entry name" value="Pept_M24"/>
</dbReference>
<comment type="caution">
    <text evidence="7">The sequence shown here is derived from an EMBL/GenBank/DDBJ whole genome shotgun (WGS) entry which is preliminary data.</text>
</comment>
<sequence>MVLFLGNDESPMNYPANPYHFRQDSSFLYFFGLDSPGLAGLVDIDNNKDIIFGNDVDVEDIIWMGFQSLLKDRAVKVGVQETAPLEKLAEILKTSLGKGQKAHFLQPYRIENVVKIEQLLGIKSSLIKDYVSKELVDAVVEQRSVKIEEEIEQIEIALEASYKMHTTAMKMTKPGRYEIEISGAIEGIALSHGAGVSFPVILSMDGQTLHNHYHGNQLKEGRMVVNDSGAESSLHYAADITRTIPVSGKFTPKQARIYNLVLKAQEEGIQAIKPGIKYRDVHLKAVKVIASGLKELGLMKGDVEEAVKAGAHALFMPHGLGHMMGLDVHDMEDIGEDQVGYDNNTNRSEQFGLAYLRLAKELKPGNVLTVEPGIYFIPALIDKWSKENKFAEFIDYKKVEEYRDFSGIRIEDDVLVTDNGYRVLGKPIPKILEDVEAITGTE</sequence>
<dbReference type="PANTHER" id="PTHR43226">
    <property type="entry name" value="XAA-PRO AMINOPEPTIDASE 3"/>
    <property type="match status" value="1"/>
</dbReference>
<keyword evidence="5" id="KW-0464">Manganese</keyword>
<dbReference type="GO" id="GO:0030145">
    <property type="term" value="F:manganese ion binding"/>
    <property type="evidence" value="ECO:0007669"/>
    <property type="project" value="InterPro"/>
</dbReference>
<dbReference type="PANTHER" id="PTHR43226:SF4">
    <property type="entry name" value="XAA-PRO AMINOPEPTIDASE 3"/>
    <property type="match status" value="1"/>
</dbReference>
<dbReference type="Pfam" id="PF00557">
    <property type="entry name" value="Peptidase_M24"/>
    <property type="match status" value="1"/>
</dbReference>
<dbReference type="InterPro" id="IPR036005">
    <property type="entry name" value="Creatinase/aminopeptidase-like"/>
</dbReference>
<feature type="domain" description="Aminopeptidase P N-terminal" evidence="6">
    <location>
        <begin position="1"/>
        <end position="111"/>
    </location>
</feature>
<comment type="similarity">
    <text evidence="2">Belongs to the peptidase M24B family.</text>
</comment>
<dbReference type="AlphaFoldDB" id="X0ZEJ7"/>
<dbReference type="GO" id="GO:0006508">
    <property type="term" value="P:proteolysis"/>
    <property type="evidence" value="ECO:0007669"/>
    <property type="project" value="TreeGrafter"/>
</dbReference>
<proteinExistence type="inferred from homology"/>
<keyword evidence="4" id="KW-0378">Hydrolase</keyword>
<evidence type="ECO:0000256" key="1">
    <source>
        <dbReference type="ARBA" id="ARBA00001936"/>
    </source>
</evidence>
<evidence type="ECO:0000313" key="7">
    <source>
        <dbReference type="EMBL" id="GAG56612.1"/>
    </source>
</evidence>
<dbReference type="InterPro" id="IPR007865">
    <property type="entry name" value="Aminopep_P_N"/>
</dbReference>
<organism evidence="7">
    <name type="scientific">marine sediment metagenome</name>
    <dbReference type="NCBI Taxonomy" id="412755"/>
    <lineage>
        <taxon>unclassified sequences</taxon>
        <taxon>metagenomes</taxon>
        <taxon>ecological metagenomes</taxon>
    </lineage>
</organism>
<gene>
    <name evidence="7" type="ORF">S01H4_13697</name>
</gene>
<evidence type="ECO:0000256" key="3">
    <source>
        <dbReference type="ARBA" id="ARBA00022723"/>
    </source>
</evidence>
<dbReference type="EMBL" id="BART01006025">
    <property type="protein sequence ID" value="GAG56612.1"/>
    <property type="molecule type" value="Genomic_DNA"/>
</dbReference>
<dbReference type="Pfam" id="PF05195">
    <property type="entry name" value="AMP_N"/>
    <property type="match status" value="1"/>
</dbReference>
<dbReference type="SUPFAM" id="SSF55920">
    <property type="entry name" value="Creatinase/aminopeptidase"/>
    <property type="match status" value="1"/>
</dbReference>
<dbReference type="InterPro" id="IPR029149">
    <property type="entry name" value="Creatin/AminoP/Spt16_N"/>
</dbReference>